<dbReference type="Proteomes" id="UP001150924">
    <property type="component" value="Unassembled WGS sequence"/>
</dbReference>
<dbReference type="SUPFAM" id="SSF50969">
    <property type="entry name" value="YVTN repeat-like/Quinoprotein amine dehydrogenase"/>
    <property type="match status" value="1"/>
</dbReference>
<reference evidence="2" key="1">
    <citation type="submission" date="2022-11" db="EMBL/GenBank/DDBJ databases">
        <title>Minimal conservation of predation-associated metabolite biosynthetic gene clusters underscores biosynthetic potential of Myxococcota including descriptions for ten novel species: Archangium lansinium sp. nov., Myxococcus landrumus sp. nov., Nannocystis bai.</title>
        <authorList>
            <person name="Ahearne A."/>
            <person name="Stevens C."/>
            <person name="Phillips K."/>
        </authorList>
    </citation>
    <scope>NUCLEOTIDE SEQUENCE</scope>
    <source>
        <strain evidence="2">Na p29</strain>
    </source>
</reference>
<organism evidence="2 3">
    <name type="scientific">Nannocystis pusilla</name>
    <dbReference type="NCBI Taxonomy" id="889268"/>
    <lineage>
        <taxon>Bacteria</taxon>
        <taxon>Pseudomonadati</taxon>
        <taxon>Myxococcota</taxon>
        <taxon>Polyangia</taxon>
        <taxon>Nannocystales</taxon>
        <taxon>Nannocystaceae</taxon>
        <taxon>Nannocystis</taxon>
    </lineage>
</organism>
<gene>
    <name evidence="2" type="ORF">OV079_20010</name>
</gene>
<accession>A0A9X3IXT1</accession>
<protein>
    <recommendedName>
        <fullName evidence="4">DNA-directed RNA polymerase</fullName>
    </recommendedName>
</protein>
<dbReference type="EMBL" id="JAPNKE010000002">
    <property type="protein sequence ID" value="MCY1007796.1"/>
    <property type="molecule type" value="Genomic_DNA"/>
</dbReference>
<dbReference type="SUPFAM" id="SSF64484">
    <property type="entry name" value="beta and beta-prime subunits of DNA dependent RNA-polymerase"/>
    <property type="match status" value="1"/>
</dbReference>
<dbReference type="AlphaFoldDB" id="A0A9X3IXT1"/>
<dbReference type="RefSeq" id="WP_267770432.1">
    <property type="nucleotide sequence ID" value="NZ_JAPNKE010000002.1"/>
</dbReference>
<evidence type="ECO:0008006" key="4">
    <source>
        <dbReference type="Google" id="ProtNLM"/>
    </source>
</evidence>
<feature type="signal peptide" evidence="1">
    <location>
        <begin position="1"/>
        <end position="20"/>
    </location>
</feature>
<feature type="chain" id="PRO_5040800395" description="DNA-directed RNA polymerase" evidence="1">
    <location>
        <begin position="21"/>
        <end position="678"/>
    </location>
</feature>
<comment type="caution">
    <text evidence="2">The sequence shown here is derived from an EMBL/GenBank/DDBJ whole genome shotgun (WGS) entry which is preliminary data.</text>
</comment>
<evidence type="ECO:0000256" key="1">
    <source>
        <dbReference type="SAM" id="SignalP"/>
    </source>
</evidence>
<name>A0A9X3IXT1_9BACT</name>
<proteinExistence type="predicted"/>
<dbReference type="InterPro" id="IPR011044">
    <property type="entry name" value="Quino_amine_DH_bsu"/>
</dbReference>
<keyword evidence="3" id="KW-1185">Reference proteome</keyword>
<sequence>MPAPPDLRALLAAFFAPAPAAGPVALLRAAFELRARSSGALTTAAMLESRRPIEGGPWCPRLFGPLEPLRCRCGRLVGPEHRGETCERCHVLCSDEPLRERLVAHVDAPFGLVHPALAPRVAALIGLSPDQLRAVLHADAVILADGRLVAQDDPAIDWDDDMSYETGVRAVRRRLAILADPELAAAGLVPADLVLTSVPVSPPGERPLYHEPHEHEDRWFRALWSDRVGRDNESISALTSRALRGARLVELDAPKIILDRECADAQRAFEAMLDLLARPPGDPARAPRPLSGWLPAPLRGEDEDHVPGTLYRFRLAGAPAVSDAHDRYVHHRAPHRPEVPRACVLADGDRALIQLGYLVLLVHWPTGHVLWTKPVTEAVLLGARGDWALFGAKYGRQLDLEDPTILRGLYALDLSSGTWLEGPYPDHLPAIFVEKDEPEDAWLTDWRGQRGAPGAEDCSGDRPNEWARSPDHRYIWMTSSPDDGAVLDTERGVAVLMLSHMREPPGDGVRAVALTGPERDEEDVELDDQVGAGIAIARPRGEWRTLLPDGRLRRDGRVALEFTGAAIECAAFDLAGDRLLLVNRDALHVVDVAHGLLLAQLDLRPLAPALALPESLPRELADLLLAHHGTLAAALAQPDAHLRELGAGDAQLADLRAEPPPHVVPSRLLGTCLDGHAS</sequence>
<evidence type="ECO:0000313" key="2">
    <source>
        <dbReference type="EMBL" id="MCY1007796.1"/>
    </source>
</evidence>
<evidence type="ECO:0000313" key="3">
    <source>
        <dbReference type="Proteomes" id="UP001150924"/>
    </source>
</evidence>
<keyword evidence="1" id="KW-0732">Signal</keyword>